<dbReference type="PANTHER" id="PTHR48080:SF2">
    <property type="entry name" value="D-GALACTONATE DEHYDRATASE"/>
    <property type="match status" value="1"/>
</dbReference>
<gene>
    <name evidence="3" type="ORF">CAL28_28810</name>
</gene>
<accession>A0A261UP51</accession>
<protein>
    <submittedName>
        <fullName evidence="3">Mandelate racemase</fullName>
    </submittedName>
</protein>
<organism evidence="3 4">
    <name type="scientific">Bordetella genomosp. 11</name>
    <dbReference type="NCBI Taxonomy" id="1416808"/>
    <lineage>
        <taxon>Bacteria</taxon>
        <taxon>Pseudomonadati</taxon>
        <taxon>Pseudomonadota</taxon>
        <taxon>Betaproteobacteria</taxon>
        <taxon>Burkholderiales</taxon>
        <taxon>Alcaligenaceae</taxon>
        <taxon>Bordetella</taxon>
    </lineage>
</organism>
<evidence type="ECO:0000256" key="1">
    <source>
        <dbReference type="ARBA" id="ARBA00023239"/>
    </source>
</evidence>
<dbReference type="SUPFAM" id="SSF54826">
    <property type="entry name" value="Enolase N-terminal domain-like"/>
    <property type="match status" value="1"/>
</dbReference>
<dbReference type="SMART" id="SM00922">
    <property type="entry name" value="MR_MLE"/>
    <property type="match status" value="1"/>
</dbReference>
<keyword evidence="4" id="KW-1185">Reference proteome</keyword>
<dbReference type="AlphaFoldDB" id="A0A261UP51"/>
<comment type="caution">
    <text evidence="3">The sequence shown here is derived from an EMBL/GenBank/DDBJ whole genome shotgun (WGS) entry which is preliminary data.</text>
</comment>
<dbReference type="InterPro" id="IPR029065">
    <property type="entry name" value="Enolase_C-like"/>
</dbReference>
<dbReference type="Pfam" id="PF13378">
    <property type="entry name" value="MR_MLE_C"/>
    <property type="match status" value="1"/>
</dbReference>
<dbReference type="Proteomes" id="UP000215767">
    <property type="component" value="Unassembled WGS sequence"/>
</dbReference>
<dbReference type="InterPro" id="IPR034593">
    <property type="entry name" value="DgoD-like"/>
</dbReference>
<dbReference type="RefSeq" id="WP_094844916.1">
    <property type="nucleotide sequence ID" value="NZ_NEVS01000004.1"/>
</dbReference>
<evidence type="ECO:0000313" key="3">
    <source>
        <dbReference type="EMBL" id="OZI63656.1"/>
    </source>
</evidence>
<reference evidence="4" key="1">
    <citation type="submission" date="2017-05" db="EMBL/GenBank/DDBJ databases">
        <title>Complete and WGS of Bordetella genogroups.</title>
        <authorList>
            <person name="Spilker T."/>
            <person name="Lipuma J."/>
        </authorList>
    </citation>
    <scope>NUCLEOTIDE SEQUENCE [LARGE SCALE GENOMIC DNA]</scope>
    <source>
        <strain evidence="4">AU8856</strain>
    </source>
</reference>
<sequence length="382" mass="41305">MIQDRPFQVAKLETFVLRAPAEPPVRTSFGIMHDRPAVLVRVTDTEGHHGWGEVWCNFPAVGAEHRARLVDTCIRPLLCGRTWSTPLECFQSLSDSVRILAIQSGEPGPLAHAIAGVDTAIWDMAARRAGLPLWKLLDPQGGATISVYTSGINPEHPERVAEAKAREGYTAFKLKVGFGDRRDEDNVRALRDAMGPDATLMVDANQAWTQPQAETMAQKLAAYRLEWLEEPLPADTPWDTWRALTDKAPLRIAAGENLRGADAFDAGIKQGGLAVIQPDLGKWGGFSACLPVARAVLEQDRWFCPHWLGGGIGLTASMHLKAAVGGPGYVEVDSNTNPLRDLLMPEGHGVKNGKVTLPDTPGLGVAPPLDRLAPYVVAAYGA</sequence>
<dbReference type="GO" id="GO:0016829">
    <property type="term" value="F:lyase activity"/>
    <property type="evidence" value="ECO:0007669"/>
    <property type="project" value="UniProtKB-KW"/>
</dbReference>
<dbReference type="Gene3D" id="3.20.20.120">
    <property type="entry name" value="Enolase-like C-terminal domain"/>
    <property type="match status" value="1"/>
</dbReference>
<dbReference type="PANTHER" id="PTHR48080">
    <property type="entry name" value="D-GALACTONATE DEHYDRATASE-RELATED"/>
    <property type="match status" value="1"/>
</dbReference>
<dbReference type="SFLD" id="SFLDS00001">
    <property type="entry name" value="Enolase"/>
    <property type="match status" value="1"/>
</dbReference>
<proteinExistence type="predicted"/>
<dbReference type="Pfam" id="PF02746">
    <property type="entry name" value="MR_MLE_N"/>
    <property type="match status" value="1"/>
</dbReference>
<feature type="domain" description="Mandelate racemase/muconate lactonizing enzyme C-terminal" evidence="2">
    <location>
        <begin position="157"/>
        <end position="251"/>
    </location>
</feature>
<dbReference type="SUPFAM" id="SSF51604">
    <property type="entry name" value="Enolase C-terminal domain-like"/>
    <property type="match status" value="1"/>
</dbReference>
<keyword evidence="1" id="KW-0456">Lyase</keyword>
<dbReference type="PROSITE" id="PS00909">
    <property type="entry name" value="MR_MLE_2"/>
    <property type="match status" value="1"/>
</dbReference>
<evidence type="ECO:0000313" key="4">
    <source>
        <dbReference type="Proteomes" id="UP000215767"/>
    </source>
</evidence>
<name>A0A261UP51_9BORD</name>
<dbReference type="EMBL" id="NEVS01000004">
    <property type="protein sequence ID" value="OZI63656.1"/>
    <property type="molecule type" value="Genomic_DNA"/>
</dbReference>
<dbReference type="InterPro" id="IPR013342">
    <property type="entry name" value="Mandelate_racemase_C"/>
</dbReference>
<dbReference type="GO" id="GO:0009063">
    <property type="term" value="P:amino acid catabolic process"/>
    <property type="evidence" value="ECO:0007669"/>
    <property type="project" value="InterPro"/>
</dbReference>
<dbReference type="CDD" id="cd03316">
    <property type="entry name" value="MR_like"/>
    <property type="match status" value="1"/>
</dbReference>
<dbReference type="InterPro" id="IPR018110">
    <property type="entry name" value="Mandel_Rmase/mucon_lact_enz_CS"/>
</dbReference>
<dbReference type="InterPro" id="IPR013341">
    <property type="entry name" value="Mandelate_racemase_N_dom"/>
</dbReference>
<dbReference type="InterPro" id="IPR029017">
    <property type="entry name" value="Enolase-like_N"/>
</dbReference>
<dbReference type="OrthoDB" id="8609034at2"/>
<dbReference type="Gene3D" id="3.30.390.10">
    <property type="entry name" value="Enolase-like, N-terminal domain"/>
    <property type="match status" value="1"/>
</dbReference>
<dbReference type="InterPro" id="IPR036849">
    <property type="entry name" value="Enolase-like_C_sf"/>
</dbReference>
<evidence type="ECO:0000259" key="2">
    <source>
        <dbReference type="SMART" id="SM00922"/>
    </source>
</evidence>
<dbReference type="SFLD" id="SFLDG00179">
    <property type="entry name" value="mandelate_racemase"/>
    <property type="match status" value="1"/>
</dbReference>